<dbReference type="HAMAP" id="MF_01023">
    <property type="entry name" value="HisC_aminotrans_2"/>
    <property type="match status" value="1"/>
</dbReference>
<dbReference type="EMBL" id="CP038148">
    <property type="protein sequence ID" value="QBQ97016.1"/>
    <property type="molecule type" value="Genomic_DNA"/>
</dbReference>
<dbReference type="RefSeq" id="WP_134748027.1">
    <property type="nucleotide sequence ID" value="NZ_CP038148.1"/>
</dbReference>
<dbReference type="KEGG" id="ppai:E1956_07395"/>
<keyword evidence="7 9" id="KW-0663">Pyridoxal phosphate</keyword>
<keyword evidence="9" id="KW-0368">Histidine biosynthesis</keyword>
<dbReference type="NCBIfam" id="TIGR01141">
    <property type="entry name" value="hisC"/>
    <property type="match status" value="1"/>
</dbReference>
<keyword evidence="12" id="KW-1185">Reference proteome</keyword>
<feature type="domain" description="Aminotransferase class I/classII large" evidence="10">
    <location>
        <begin position="36"/>
        <end position="361"/>
    </location>
</feature>
<dbReference type="InterPro" id="IPR015422">
    <property type="entry name" value="PyrdxlP-dep_Trfase_small"/>
</dbReference>
<protein>
    <recommendedName>
        <fullName evidence="9">Histidinol-phosphate aminotransferase</fullName>
        <ecNumber evidence="9">2.6.1.9</ecNumber>
    </recommendedName>
    <alternativeName>
        <fullName evidence="9">Imidazole acetol-phosphate transaminase</fullName>
    </alternativeName>
</protein>
<evidence type="ECO:0000256" key="7">
    <source>
        <dbReference type="ARBA" id="ARBA00022898"/>
    </source>
</evidence>
<comment type="catalytic activity">
    <reaction evidence="8 9">
        <text>L-histidinol phosphate + 2-oxoglutarate = 3-(imidazol-4-yl)-2-oxopropyl phosphate + L-glutamate</text>
        <dbReference type="Rhea" id="RHEA:23744"/>
        <dbReference type="ChEBI" id="CHEBI:16810"/>
        <dbReference type="ChEBI" id="CHEBI:29985"/>
        <dbReference type="ChEBI" id="CHEBI:57766"/>
        <dbReference type="ChEBI" id="CHEBI:57980"/>
        <dbReference type="EC" id="2.6.1.9"/>
    </reaction>
</comment>
<organism evidence="11 12">
    <name type="scientific">Paraburkholderia pallida</name>
    <dbReference type="NCBI Taxonomy" id="2547399"/>
    <lineage>
        <taxon>Bacteria</taxon>
        <taxon>Pseudomonadati</taxon>
        <taxon>Pseudomonadota</taxon>
        <taxon>Betaproteobacteria</taxon>
        <taxon>Burkholderiales</taxon>
        <taxon>Burkholderiaceae</taxon>
        <taxon>Paraburkholderia</taxon>
    </lineage>
</organism>
<evidence type="ECO:0000256" key="3">
    <source>
        <dbReference type="ARBA" id="ARBA00007970"/>
    </source>
</evidence>
<dbReference type="InterPro" id="IPR015424">
    <property type="entry name" value="PyrdxlP-dep_Trfase"/>
</dbReference>
<keyword evidence="6 9" id="KW-0808">Transferase</keyword>
<dbReference type="Gene3D" id="3.40.640.10">
    <property type="entry name" value="Type I PLP-dependent aspartate aminotransferase-like (Major domain)"/>
    <property type="match status" value="1"/>
</dbReference>
<comment type="similarity">
    <text evidence="3 9">Belongs to the class-II pyridoxal-phosphate-dependent aminotransferase family. Histidinol-phosphate aminotransferase subfamily.</text>
</comment>
<evidence type="ECO:0000256" key="4">
    <source>
        <dbReference type="ARBA" id="ARBA00011738"/>
    </source>
</evidence>
<dbReference type="SUPFAM" id="SSF53383">
    <property type="entry name" value="PLP-dependent transferases"/>
    <property type="match status" value="1"/>
</dbReference>
<dbReference type="InterPro" id="IPR015421">
    <property type="entry name" value="PyrdxlP-dep_Trfase_major"/>
</dbReference>
<feature type="modified residue" description="N6-(pyridoxal phosphate)lysine" evidence="9">
    <location>
        <position position="227"/>
    </location>
</feature>
<evidence type="ECO:0000256" key="1">
    <source>
        <dbReference type="ARBA" id="ARBA00001933"/>
    </source>
</evidence>
<dbReference type="InterPro" id="IPR004839">
    <property type="entry name" value="Aminotransferase_I/II_large"/>
</dbReference>
<dbReference type="PROSITE" id="PS00599">
    <property type="entry name" value="AA_TRANSFER_CLASS_2"/>
    <property type="match status" value="1"/>
</dbReference>
<dbReference type="InterPro" id="IPR005861">
    <property type="entry name" value="HisP_aminotrans"/>
</dbReference>
<comment type="cofactor">
    <cofactor evidence="1 9">
        <name>pyridoxal 5'-phosphate</name>
        <dbReference type="ChEBI" id="CHEBI:597326"/>
    </cofactor>
</comment>
<dbReference type="GO" id="GO:0000105">
    <property type="term" value="P:L-histidine biosynthetic process"/>
    <property type="evidence" value="ECO:0007669"/>
    <property type="project" value="UniProtKB-UniRule"/>
</dbReference>
<dbReference type="GO" id="GO:0030170">
    <property type="term" value="F:pyridoxal phosphate binding"/>
    <property type="evidence" value="ECO:0007669"/>
    <property type="project" value="InterPro"/>
</dbReference>
<gene>
    <name evidence="9" type="primary">hisC</name>
    <name evidence="11" type="ORF">E1956_07395</name>
</gene>
<dbReference type="CDD" id="cd00609">
    <property type="entry name" value="AAT_like"/>
    <property type="match status" value="1"/>
</dbReference>
<evidence type="ECO:0000256" key="8">
    <source>
        <dbReference type="ARBA" id="ARBA00047481"/>
    </source>
</evidence>
<name>A0A4P7CQY5_9BURK</name>
<dbReference type="Gene3D" id="3.90.1150.10">
    <property type="entry name" value="Aspartate Aminotransferase, domain 1"/>
    <property type="match status" value="1"/>
</dbReference>
<dbReference type="EC" id="2.6.1.9" evidence="9"/>
<evidence type="ECO:0000256" key="2">
    <source>
        <dbReference type="ARBA" id="ARBA00005011"/>
    </source>
</evidence>
<reference evidence="11 12" key="1">
    <citation type="submission" date="2019-03" db="EMBL/GenBank/DDBJ databases">
        <title>Paraburkholderia sp. 7MH5, isolated from subtropical forest soil.</title>
        <authorList>
            <person name="Gao Z.-H."/>
            <person name="Qiu L.-H."/>
        </authorList>
    </citation>
    <scope>NUCLEOTIDE SEQUENCE [LARGE SCALE GENOMIC DNA]</scope>
    <source>
        <strain evidence="11 12">7MH5</strain>
    </source>
</reference>
<evidence type="ECO:0000256" key="9">
    <source>
        <dbReference type="HAMAP-Rule" id="MF_01023"/>
    </source>
</evidence>
<evidence type="ECO:0000313" key="12">
    <source>
        <dbReference type="Proteomes" id="UP000295727"/>
    </source>
</evidence>
<keyword evidence="5 9" id="KW-0032">Aminotransferase</keyword>
<comment type="subunit">
    <text evidence="4 9">Homodimer.</text>
</comment>
<proteinExistence type="inferred from homology"/>
<evidence type="ECO:0000313" key="11">
    <source>
        <dbReference type="EMBL" id="QBQ97016.1"/>
    </source>
</evidence>
<evidence type="ECO:0000256" key="6">
    <source>
        <dbReference type="ARBA" id="ARBA00022679"/>
    </source>
</evidence>
<comment type="pathway">
    <text evidence="2 9">Amino-acid biosynthesis; L-histidine biosynthesis; L-histidine from 5-phospho-alpha-D-ribose 1-diphosphate: step 7/9.</text>
</comment>
<keyword evidence="9" id="KW-0028">Amino-acid biosynthesis</keyword>
<dbReference type="UniPathway" id="UPA00031">
    <property type="reaction ID" value="UER00012"/>
</dbReference>
<dbReference type="InterPro" id="IPR001917">
    <property type="entry name" value="Aminotrans_II_pyridoxalP_BS"/>
</dbReference>
<evidence type="ECO:0000256" key="5">
    <source>
        <dbReference type="ARBA" id="ARBA00022576"/>
    </source>
</evidence>
<accession>A0A4P7CQY5</accession>
<evidence type="ECO:0000259" key="10">
    <source>
        <dbReference type="Pfam" id="PF00155"/>
    </source>
</evidence>
<dbReference type="Proteomes" id="UP000295727">
    <property type="component" value="Chromosome 1"/>
</dbReference>
<dbReference type="Pfam" id="PF00155">
    <property type="entry name" value="Aminotran_1_2"/>
    <property type="match status" value="1"/>
</dbReference>
<sequence length="374" mass="40133">MTTQFGPSYVRAIAPYVAGKPISEVAREFGLDEARIVKLASNENPLGVPESAQRAIAKAASELGRYPDSNAFELKAALAARYDVPPEWITLGNGSNDILEMAAHAFVERGQSIVYSQYSFAVYALATQGLGARHLVTPAVKYGHDLDAMLAAIADDTRLVFVANPNNPTGTFIDGAALEAFIAKVPSHVAVVLDEAYTEYLAADKRYDSIAWVRRYPNLLVSRTFSKAYGLAGLRIGFAIAQPELTDLLNRLRQPFNVNTLAQAAAIAALGDTAFLEKSAALNAEGYRTLTAAFERMGLEYVPSDGNFVLVCVAKDDKADDAAGERVNLALLKQGVIVRPVGGYGLPQWLRVTIGLPEENAAFLAALERALAPA</sequence>
<dbReference type="GO" id="GO:0004400">
    <property type="term" value="F:histidinol-phosphate transaminase activity"/>
    <property type="evidence" value="ECO:0007669"/>
    <property type="project" value="UniProtKB-UniRule"/>
</dbReference>
<dbReference type="PANTHER" id="PTHR43643:SF3">
    <property type="entry name" value="HISTIDINOL-PHOSPHATE AMINOTRANSFERASE"/>
    <property type="match status" value="1"/>
</dbReference>
<dbReference type="AlphaFoldDB" id="A0A4P7CQY5"/>
<dbReference type="InterPro" id="IPR050106">
    <property type="entry name" value="HistidinolP_aminotransfase"/>
</dbReference>
<dbReference type="OrthoDB" id="9813612at2"/>
<dbReference type="PANTHER" id="PTHR43643">
    <property type="entry name" value="HISTIDINOL-PHOSPHATE AMINOTRANSFERASE 2"/>
    <property type="match status" value="1"/>
</dbReference>